<dbReference type="RefSeq" id="WP_138657883.1">
    <property type="nucleotide sequence ID" value="NZ_VATY01000002.1"/>
</dbReference>
<evidence type="ECO:0000313" key="3">
    <source>
        <dbReference type="Proteomes" id="UP000310314"/>
    </source>
</evidence>
<proteinExistence type="predicted"/>
<keyword evidence="3" id="KW-1185">Reference proteome</keyword>
<dbReference type="Proteomes" id="UP000310314">
    <property type="component" value="Unassembled WGS sequence"/>
</dbReference>
<gene>
    <name evidence="2" type="ORF">FEE95_10400</name>
</gene>
<keyword evidence="1" id="KW-1133">Transmembrane helix</keyword>
<name>A0A5S3PQJ5_9FLAO</name>
<evidence type="ECO:0000256" key="1">
    <source>
        <dbReference type="SAM" id="Phobius"/>
    </source>
</evidence>
<organism evidence="2 3">
    <name type="scientific">Maribacter algarum</name>
    <name type="common">ex Zhang et al. 2020</name>
    <dbReference type="NCBI Taxonomy" id="2578118"/>
    <lineage>
        <taxon>Bacteria</taxon>
        <taxon>Pseudomonadati</taxon>
        <taxon>Bacteroidota</taxon>
        <taxon>Flavobacteriia</taxon>
        <taxon>Flavobacteriales</taxon>
        <taxon>Flavobacteriaceae</taxon>
        <taxon>Maribacter</taxon>
    </lineage>
</organism>
<feature type="transmembrane region" description="Helical" evidence="1">
    <location>
        <begin position="29"/>
        <end position="62"/>
    </location>
</feature>
<evidence type="ECO:0000313" key="2">
    <source>
        <dbReference type="EMBL" id="TMM56899.1"/>
    </source>
</evidence>
<dbReference type="AlphaFoldDB" id="A0A5S3PQJ5"/>
<dbReference type="EMBL" id="VATY01000002">
    <property type="protein sequence ID" value="TMM56899.1"/>
    <property type="molecule type" value="Genomic_DNA"/>
</dbReference>
<comment type="caution">
    <text evidence="2">The sequence shown here is derived from an EMBL/GenBank/DDBJ whole genome shotgun (WGS) entry which is preliminary data.</text>
</comment>
<protein>
    <submittedName>
        <fullName evidence="2">Uncharacterized protein</fullName>
    </submittedName>
</protein>
<keyword evidence="1" id="KW-0812">Transmembrane</keyword>
<sequence>MSILPLLTIVPVLFYLVDAYHENDTKKGLLYIAAFALFAVIGISMLFLIGWAFALWTPILLVLMLSLKPRKKFKKTS</sequence>
<accession>A0A5S3PQJ5</accession>
<keyword evidence="1" id="KW-0472">Membrane</keyword>
<reference evidence="2 3" key="1">
    <citation type="submission" date="2019-05" db="EMBL/GenBank/DDBJ databases">
        <authorList>
            <person name="Zhang J.-Y."/>
            <person name="Feg X."/>
            <person name="Du Z.-J."/>
        </authorList>
    </citation>
    <scope>NUCLEOTIDE SEQUENCE [LARGE SCALE GENOMIC DNA]</scope>
    <source>
        <strain evidence="2 3">RZ26</strain>
    </source>
</reference>